<dbReference type="InterPro" id="IPR001611">
    <property type="entry name" value="Leu-rich_rpt"/>
</dbReference>
<comment type="similarity">
    <text evidence="1">Belongs to the disease resistance NB-LRR family.</text>
</comment>
<gene>
    <name evidence="12" type="ORF">SSX86_013236</name>
</gene>
<evidence type="ECO:0000259" key="8">
    <source>
        <dbReference type="Pfam" id="PF00931"/>
    </source>
</evidence>
<evidence type="ECO:0000256" key="5">
    <source>
        <dbReference type="ARBA" id="ARBA00022821"/>
    </source>
</evidence>
<evidence type="ECO:0000256" key="4">
    <source>
        <dbReference type="ARBA" id="ARBA00022741"/>
    </source>
</evidence>
<evidence type="ECO:0000256" key="2">
    <source>
        <dbReference type="ARBA" id="ARBA00022614"/>
    </source>
</evidence>
<dbReference type="SUPFAM" id="SSF52540">
    <property type="entry name" value="P-loop containing nucleoside triphosphate hydrolases"/>
    <property type="match status" value="1"/>
</dbReference>
<evidence type="ECO:0000256" key="7">
    <source>
        <dbReference type="SAM" id="SignalP"/>
    </source>
</evidence>
<evidence type="ECO:0000256" key="6">
    <source>
        <dbReference type="ARBA" id="ARBA00022840"/>
    </source>
</evidence>
<evidence type="ECO:0000259" key="11">
    <source>
        <dbReference type="Pfam" id="PF25019"/>
    </source>
</evidence>
<dbReference type="SUPFAM" id="SSF52047">
    <property type="entry name" value="RNI-like"/>
    <property type="match status" value="1"/>
</dbReference>
<dbReference type="PANTHER" id="PTHR36766:SF61">
    <property type="entry name" value="NB-ARC DOMAIN DISEASE RESISTANCE PROTEIN"/>
    <property type="match status" value="1"/>
</dbReference>
<dbReference type="InterPro" id="IPR056789">
    <property type="entry name" value="LRR_R13L1-DRL21"/>
</dbReference>
<dbReference type="InterPro" id="IPR036388">
    <property type="entry name" value="WH-like_DNA-bd_sf"/>
</dbReference>
<keyword evidence="3" id="KW-0677">Repeat</keyword>
<evidence type="ECO:0000313" key="13">
    <source>
        <dbReference type="Proteomes" id="UP001408789"/>
    </source>
</evidence>
<keyword evidence="4" id="KW-0547">Nucleotide-binding</keyword>
<dbReference type="InterPro" id="IPR002182">
    <property type="entry name" value="NB-ARC"/>
</dbReference>
<dbReference type="InterPro" id="IPR042197">
    <property type="entry name" value="Apaf_helical"/>
</dbReference>
<feature type="domain" description="NB-ARC" evidence="8">
    <location>
        <begin position="177"/>
        <end position="347"/>
    </location>
</feature>
<reference evidence="12 13" key="1">
    <citation type="submission" date="2024-04" db="EMBL/GenBank/DDBJ databases">
        <title>The reference genome of an endangered Asteraceae, Deinandra increscens subsp. villosa, native to the Central Coast of California.</title>
        <authorList>
            <person name="Guilliams M."/>
            <person name="Hasenstab-Lehman K."/>
            <person name="Meyer R."/>
            <person name="Mcevoy S."/>
        </authorList>
    </citation>
    <scope>NUCLEOTIDE SEQUENCE [LARGE SCALE GENOMIC DNA]</scope>
    <source>
        <tissue evidence="12">Leaf</tissue>
    </source>
</reference>
<dbReference type="Pfam" id="PF18052">
    <property type="entry name" value="Rx_N"/>
    <property type="match status" value="1"/>
</dbReference>
<sequence length="1309" mass="147511">MAIVELFIGAFITVLFEKLASGDLIWLARSVGIHSELNKWGNTLTQIQAVLVDAGQKHIRDRFVQLWLNKLQHLAYEIDDVLDDLATEAARFQVTKESYASNTSKVLKFIPSKFHALKYGLKMKSKLDEITTKLGLLVEEKNCLGLNDNVQRSGGASRPLEETSLVDESKVKGREGDKQALLENLLSNESSSGQNVNIVSIVGLGGIGKTTLAQLLYNDKDVKDHFELMSWVCVSDEFDVYRISKAIFKDVGGDDIKFETLNQLQVSLTDKFSKKRFLIVLDDVWTENYKEWELLQRPFTVGAPGSKILVTTRKKKVVDLMDSVEAYPLKVLSNIEAISLFAEHALGKQDFDSHPTLKLLGEGIVKKCDGLPLALITLGRVLRTKSNDEEWEELLNSEFWSSVDGSKILPALRLSYYDLPSHLKQMFTYCCLFPKDYTFDKDELVLLWMGEGLLYESNGNKSMENFGRKCFEELVSRSFFQHSTNNKSEYIMHDLINDLATSVAGEFFLMLGDNIDVNDRNEAVTKLHHLSFIRKEYDVYKKFMPLQRARRMRTFLATSVPIYDGGSYLSNKVLIELLPQLQFLRVLSLANYYITNVPESIGSLKHLRYLNVSNTSITCLPEQVGDLHNLQSLLLFGCHELSTLPKSTVKLINLRHLNITDTPKLNEMPLGLGRLTSLQTLSRVIIGGSGGYKISDLKSLLHIRGQLSIERINEVKNAVEAKEVNLQKKKGICDLQMKWSDVFDGSRNERIEYEVLEELRPFEKLNNLEIVNYSGTKFPSWVGDPSFVCLTQLTLRGCRGCTCLPTLGDLPSLQKLFVVSMHGLKRLGSELLGSSNAFPSLKVLELKDMNGWEEWLTCGDDKVVMFRCLREVSIISCPKLDVMAIELIPSLKVLRVENCSLAVVRSMVSVSSSISELKLGDIRGLTHLHGELLKHLKALECLHIYSCDELTYLWEPEAPHKILVSLQELEVKGCNNLVSLGEKDGLAKINLESVRKVQISSCPRLENYISPNVIETLDIDSCVSVTSLTFPTMNDLQSTLKNLGISLCDNVEQSWLLNNFLSSLEHLEIWNMPNLRLFPEGCLVHLTRLIIYGCDNLDSIPDTGYGFLPSLCLRYLMISGCKNLKSFPQEHLHSLTSLKHMWIYDCPSMDSSFACGLWPPNLSTLLIGGLKKPISEWGLQNFPTSLVVLALYGVKSSSGVISFAKAEEEDTTTSSSFLLPSSLTSLTIFDFMELESVSEGMQHLKCLKKLNVYYCPKLRDLPETLLPSLSSLSISKCKKLRKKCDSSNRRKGKYWPIISQIPDLRLEFA</sequence>
<keyword evidence="7" id="KW-0732">Signal</keyword>
<dbReference type="PANTHER" id="PTHR36766">
    <property type="entry name" value="PLANT BROAD-SPECTRUM MILDEW RESISTANCE PROTEIN RPW8"/>
    <property type="match status" value="1"/>
</dbReference>
<protein>
    <submittedName>
        <fullName evidence="12">Uncharacterized protein</fullName>
    </submittedName>
</protein>
<dbReference type="InterPro" id="IPR058922">
    <property type="entry name" value="WHD_DRP"/>
</dbReference>
<proteinExistence type="inferred from homology"/>
<feature type="signal peptide" evidence="7">
    <location>
        <begin position="1"/>
        <end position="22"/>
    </location>
</feature>
<evidence type="ECO:0000259" key="9">
    <source>
        <dbReference type="Pfam" id="PF18052"/>
    </source>
</evidence>
<dbReference type="InterPro" id="IPR041118">
    <property type="entry name" value="Rx_N"/>
</dbReference>
<feature type="chain" id="PRO_5042966937" evidence="7">
    <location>
        <begin position="23"/>
        <end position="1309"/>
    </location>
</feature>
<dbReference type="GO" id="GO:0051607">
    <property type="term" value="P:defense response to virus"/>
    <property type="evidence" value="ECO:0007669"/>
    <property type="project" value="UniProtKB-ARBA"/>
</dbReference>
<dbReference type="EMBL" id="JBCNJP010000014">
    <property type="protein sequence ID" value="KAK9069120.1"/>
    <property type="molecule type" value="Genomic_DNA"/>
</dbReference>
<dbReference type="PRINTS" id="PR00364">
    <property type="entry name" value="DISEASERSIST"/>
</dbReference>
<dbReference type="Gene3D" id="3.40.50.300">
    <property type="entry name" value="P-loop containing nucleotide triphosphate hydrolases"/>
    <property type="match status" value="1"/>
</dbReference>
<keyword evidence="6" id="KW-0067">ATP-binding</keyword>
<organism evidence="12 13">
    <name type="scientific">Deinandra increscens subsp. villosa</name>
    <dbReference type="NCBI Taxonomy" id="3103831"/>
    <lineage>
        <taxon>Eukaryota</taxon>
        <taxon>Viridiplantae</taxon>
        <taxon>Streptophyta</taxon>
        <taxon>Embryophyta</taxon>
        <taxon>Tracheophyta</taxon>
        <taxon>Spermatophyta</taxon>
        <taxon>Magnoliopsida</taxon>
        <taxon>eudicotyledons</taxon>
        <taxon>Gunneridae</taxon>
        <taxon>Pentapetalae</taxon>
        <taxon>asterids</taxon>
        <taxon>campanulids</taxon>
        <taxon>Asterales</taxon>
        <taxon>Asteraceae</taxon>
        <taxon>Asteroideae</taxon>
        <taxon>Heliantheae alliance</taxon>
        <taxon>Madieae</taxon>
        <taxon>Madiinae</taxon>
        <taxon>Deinandra</taxon>
    </lineage>
</organism>
<dbReference type="Pfam" id="PF00931">
    <property type="entry name" value="NB-ARC"/>
    <property type="match status" value="1"/>
</dbReference>
<dbReference type="FunFam" id="1.10.10.10:FF:000322">
    <property type="entry name" value="Probable disease resistance protein At1g63360"/>
    <property type="match status" value="1"/>
</dbReference>
<keyword evidence="13" id="KW-1185">Reference proteome</keyword>
<evidence type="ECO:0000256" key="3">
    <source>
        <dbReference type="ARBA" id="ARBA00022737"/>
    </source>
</evidence>
<dbReference type="InterPro" id="IPR027417">
    <property type="entry name" value="P-loop_NTPase"/>
</dbReference>
<accession>A0AAP0H413</accession>
<dbReference type="Gene3D" id="1.10.8.430">
    <property type="entry name" value="Helical domain of apoptotic protease-activating factors"/>
    <property type="match status" value="1"/>
</dbReference>
<dbReference type="Pfam" id="PF23559">
    <property type="entry name" value="WHD_DRP"/>
    <property type="match status" value="1"/>
</dbReference>
<dbReference type="InterPro" id="IPR032675">
    <property type="entry name" value="LRR_dom_sf"/>
</dbReference>
<dbReference type="Gene3D" id="1.20.5.4130">
    <property type="match status" value="1"/>
</dbReference>
<feature type="domain" description="Disease resistance protein winged helix" evidence="10">
    <location>
        <begin position="432"/>
        <end position="500"/>
    </location>
</feature>
<dbReference type="Gene3D" id="1.10.10.10">
    <property type="entry name" value="Winged helix-like DNA-binding domain superfamily/Winged helix DNA-binding domain"/>
    <property type="match status" value="1"/>
</dbReference>
<dbReference type="Pfam" id="PF13855">
    <property type="entry name" value="LRR_8"/>
    <property type="match status" value="1"/>
</dbReference>
<comment type="caution">
    <text evidence="12">The sequence shown here is derived from an EMBL/GenBank/DDBJ whole genome shotgun (WGS) entry which is preliminary data.</text>
</comment>
<dbReference type="Pfam" id="PF25019">
    <property type="entry name" value="LRR_R13L1-DRL21"/>
    <property type="match status" value="1"/>
</dbReference>
<dbReference type="SUPFAM" id="SSF52058">
    <property type="entry name" value="L domain-like"/>
    <property type="match status" value="2"/>
</dbReference>
<feature type="domain" description="Disease resistance N-terminal" evidence="9">
    <location>
        <begin position="8"/>
        <end position="94"/>
    </location>
</feature>
<dbReference type="Proteomes" id="UP001408789">
    <property type="component" value="Unassembled WGS sequence"/>
</dbReference>
<dbReference type="GO" id="GO:0005524">
    <property type="term" value="F:ATP binding"/>
    <property type="evidence" value="ECO:0007669"/>
    <property type="project" value="UniProtKB-KW"/>
</dbReference>
<evidence type="ECO:0000259" key="10">
    <source>
        <dbReference type="Pfam" id="PF23559"/>
    </source>
</evidence>
<feature type="domain" description="R13L1/DRL21-like LRR repeat region" evidence="11">
    <location>
        <begin position="694"/>
        <end position="821"/>
    </location>
</feature>
<evidence type="ECO:0000313" key="12">
    <source>
        <dbReference type="EMBL" id="KAK9069120.1"/>
    </source>
</evidence>
<dbReference type="FunFam" id="3.40.50.300:FF:001091">
    <property type="entry name" value="Probable disease resistance protein At1g61300"/>
    <property type="match status" value="1"/>
</dbReference>
<name>A0AAP0H413_9ASTR</name>
<evidence type="ECO:0000256" key="1">
    <source>
        <dbReference type="ARBA" id="ARBA00008894"/>
    </source>
</evidence>
<keyword evidence="5" id="KW-0611">Plant defense</keyword>
<dbReference type="GO" id="GO:0043531">
    <property type="term" value="F:ADP binding"/>
    <property type="evidence" value="ECO:0007669"/>
    <property type="project" value="InterPro"/>
</dbReference>
<dbReference type="Gene3D" id="3.80.10.10">
    <property type="entry name" value="Ribonuclease Inhibitor"/>
    <property type="match status" value="4"/>
</dbReference>
<keyword evidence="2" id="KW-0433">Leucine-rich repeat</keyword>